<proteinExistence type="predicted"/>
<comment type="caution">
    <text evidence="2">The sequence shown here is derived from an EMBL/GenBank/DDBJ whole genome shotgun (WGS) entry which is preliminary data.</text>
</comment>
<dbReference type="AlphaFoldDB" id="A0A432WE40"/>
<organism evidence="2 3">
    <name type="scientific">Aliidiomarina soli</name>
    <dbReference type="NCBI Taxonomy" id="1928574"/>
    <lineage>
        <taxon>Bacteria</taxon>
        <taxon>Pseudomonadati</taxon>
        <taxon>Pseudomonadota</taxon>
        <taxon>Gammaproteobacteria</taxon>
        <taxon>Alteromonadales</taxon>
        <taxon>Idiomarinaceae</taxon>
        <taxon>Aliidiomarina</taxon>
    </lineage>
</organism>
<feature type="transmembrane region" description="Helical" evidence="1">
    <location>
        <begin position="117"/>
        <end position="137"/>
    </location>
</feature>
<reference evidence="2 3" key="1">
    <citation type="journal article" date="2011" name="Front. Microbiol.">
        <title>Genomic signatures of strain selection and enhancement in Bacillus atrophaeus var. globigii, a historical biowarfare simulant.</title>
        <authorList>
            <person name="Gibbons H.S."/>
            <person name="Broomall S.M."/>
            <person name="McNew L.A."/>
            <person name="Daligault H."/>
            <person name="Chapman C."/>
            <person name="Bruce D."/>
            <person name="Karavis M."/>
            <person name="Krepps M."/>
            <person name="McGregor P.A."/>
            <person name="Hong C."/>
            <person name="Park K.H."/>
            <person name="Akmal A."/>
            <person name="Feldman A."/>
            <person name="Lin J.S."/>
            <person name="Chang W.E."/>
            <person name="Higgs B.W."/>
            <person name="Demirev P."/>
            <person name="Lindquist J."/>
            <person name="Liem A."/>
            <person name="Fochler E."/>
            <person name="Read T.D."/>
            <person name="Tapia R."/>
            <person name="Johnson S."/>
            <person name="Bishop-Lilly K.A."/>
            <person name="Detter C."/>
            <person name="Han C."/>
            <person name="Sozhamannan S."/>
            <person name="Rosenzweig C.N."/>
            <person name="Skowronski E.W."/>
        </authorList>
    </citation>
    <scope>NUCLEOTIDE SEQUENCE [LARGE SCALE GENOMIC DNA]</scope>
    <source>
        <strain evidence="2 3">Y4G10-17</strain>
    </source>
</reference>
<keyword evidence="1" id="KW-1133">Transmembrane helix</keyword>
<feature type="transmembrane region" description="Helical" evidence="1">
    <location>
        <begin position="48"/>
        <end position="76"/>
    </location>
</feature>
<keyword evidence="1" id="KW-0812">Transmembrane</keyword>
<feature type="transmembrane region" description="Helical" evidence="1">
    <location>
        <begin position="12"/>
        <end position="36"/>
    </location>
</feature>
<dbReference type="EMBL" id="PIPO01000005">
    <property type="protein sequence ID" value="RUO31136.1"/>
    <property type="molecule type" value="Genomic_DNA"/>
</dbReference>
<name>A0A432WE40_9GAMM</name>
<protein>
    <submittedName>
        <fullName evidence="2">Uncharacterized protein</fullName>
    </submittedName>
</protein>
<keyword evidence="1" id="KW-0472">Membrane</keyword>
<evidence type="ECO:0000256" key="1">
    <source>
        <dbReference type="SAM" id="Phobius"/>
    </source>
</evidence>
<gene>
    <name evidence="2" type="ORF">CWE14_11615</name>
</gene>
<evidence type="ECO:0000313" key="2">
    <source>
        <dbReference type="EMBL" id="RUO31136.1"/>
    </source>
</evidence>
<dbReference type="Proteomes" id="UP000287823">
    <property type="component" value="Unassembled WGS sequence"/>
</dbReference>
<keyword evidence="3" id="KW-1185">Reference proteome</keyword>
<sequence length="156" mass="17942">MSYTHYPYKRVIVFFTLIPAIVGICWVFFAGIITLFEKDTNVSSVTFVFSFSALMGISGFLLFCFPAFIAGVFYSVLKLHKTWFSYLLVTFTGGFVAHLWLAIIWGDVYVEWKLTNVFHIFFALASLSSLLMAYFVLPKKHVMVPEESDEEQKRKS</sequence>
<evidence type="ECO:0000313" key="3">
    <source>
        <dbReference type="Proteomes" id="UP000287823"/>
    </source>
</evidence>
<dbReference type="RefSeq" id="WP_126799515.1">
    <property type="nucleotide sequence ID" value="NZ_PIPO01000005.1"/>
</dbReference>
<accession>A0A432WE40</accession>
<feature type="transmembrane region" description="Helical" evidence="1">
    <location>
        <begin position="83"/>
        <end position="105"/>
    </location>
</feature>